<evidence type="ECO:0000313" key="15">
    <source>
        <dbReference type="EMBL" id="KMT65002.1"/>
    </source>
</evidence>
<accession>A0A0J8GQL3</accession>
<dbReference type="GO" id="GO:0005737">
    <property type="term" value="C:cytoplasm"/>
    <property type="evidence" value="ECO:0007669"/>
    <property type="project" value="UniProtKB-SubCell"/>
</dbReference>
<dbReference type="PANTHER" id="PTHR43722">
    <property type="entry name" value="PROLINE IMINOPEPTIDASE"/>
    <property type="match status" value="1"/>
</dbReference>
<dbReference type="RefSeq" id="WP_048692469.1">
    <property type="nucleotide sequence ID" value="NZ_KQ130491.1"/>
</dbReference>
<evidence type="ECO:0000256" key="2">
    <source>
        <dbReference type="ARBA" id="ARBA00004496"/>
    </source>
</evidence>
<dbReference type="AlphaFoldDB" id="A0A0J8GQL3"/>
<keyword evidence="6 11" id="KW-0031">Aminopeptidase</keyword>
<dbReference type="EMBL" id="LAZL01000016">
    <property type="protein sequence ID" value="KMT65002.1"/>
    <property type="molecule type" value="Genomic_DNA"/>
</dbReference>
<evidence type="ECO:0000256" key="10">
    <source>
        <dbReference type="ARBA" id="ARBA00029605"/>
    </source>
</evidence>
<dbReference type="InterPro" id="IPR002410">
    <property type="entry name" value="Peptidase_S33"/>
</dbReference>
<keyword evidence="8 11" id="KW-0645">Protease</keyword>
<dbReference type="Proteomes" id="UP000037600">
    <property type="component" value="Unassembled WGS sequence"/>
</dbReference>
<sequence>MLYPEINENNKFWLDVGDNHQVYVEESGNPDGIPVVYCHGGPGGASNSLIRQLFDPELYRIISYDQRACGLSKPFLSIENNTTADLISDLEKIRCYLKIEQWVVAGGSWGTTLALLYAQAYPERVSALLLRGIFLGRKQDLAWLYEAQGAAKLFPDYYQEFIKPISSEHKTASQIIKAYFELLTSDNQIQQLNAAKCWCLWESQISRLHFTPNLKPEATEAHHSLAMALLEAHYFANNCFISENQILDNINKIQHIPATLIHGRYDAVCDLSQAWQLNQAWENSKLLIVPKAGHSLGETAIAHSFCQASRALAVYFQEKNKQD</sequence>
<dbReference type="EC" id="3.4.11.5" evidence="4 11"/>
<dbReference type="InterPro" id="IPR005944">
    <property type="entry name" value="Pro_iminopeptidase"/>
</dbReference>
<evidence type="ECO:0000256" key="8">
    <source>
        <dbReference type="ARBA" id="ARBA00022670"/>
    </source>
</evidence>
<dbReference type="Gene3D" id="3.40.50.1820">
    <property type="entry name" value="alpha/beta hydrolase"/>
    <property type="match status" value="1"/>
</dbReference>
<evidence type="ECO:0000256" key="5">
    <source>
        <dbReference type="ARBA" id="ARBA00021843"/>
    </source>
</evidence>
<comment type="similarity">
    <text evidence="3 11 13">Belongs to the peptidase S33 family.</text>
</comment>
<dbReference type="GO" id="GO:0004177">
    <property type="term" value="F:aminopeptidase activity"/>
    <property type="evidence" value="ECO:0007669"/>
    <property type="project" value="UniProtKB-UniRule"/>
</dbReference>
<dbReference type="OrthoDB" id="9796770at2"/>
<comment type="subcellular location">
    <subcellularLocation>
        <location evidence="2 11">Cytoplasm</location>
    </subcellularLocation>
</comment>
<name>A0A0J8GQL3_9ALTE</name>
<dbReference type="SUPFAM" id="SSF53474">
    <property type="entry name" value="alpha/beta-Hydrolases"/>
    <property type="match status" value="1"/>
</dbReference>
<evidence type="ECO:0000313" key="16">
    <source>
        <dbReference type="Proteomes" id="UP000037600"/>
    </source>
</evidence>
<evidence type="ECO:0000256" key="12">
    <source>
        <dbReference type="PIRSR" id="PIRSR006431-1"/>
    </source>
</evidence>
<organism evidence="15 16">
    <name type="scientific">Catenovulum maritimum</name>
    <dbReference type="NCBI Taxonomy" id="1513271"/>
    <lineage>
        <taxon>Bacteria</taxon>
        <taxon>Pseudomonadati</taxon>
        <taxon>Pseudomonadota</taxon>
        <taxon>Gammaproteobacteria</taxon>
        <taxon>Alteromonadales</taxon>
        <taxon>Alteromonadaceae</taxon>
        <taxon>Catenovulum</taxon>
    </lineage>
</organism>
<keyword evidence="7 11" id="KW-0963">Cytoplasm</keyword>
<reference evidence="15 16" key="1">
    <citation type="submission" date="2015-04" db="EMBL/GenBank/DDBJ databases">
        <title>Draft Genome Sequence of the Novel Agar-Digesting Marine Bacterium Q1.</title>
        <authorList>
            <person name="Li Y."/>
            <person name="Li D."/>
            <person name="Chen G."/>
            <person name="Du Z."/>
        </authorList>
    </citation>
    <scope>NUCLEOTIDE SEQUENCE [LARGE SCALE GENOMIC DNA]</scope>
    <source>
        <strain evidence="15 16">Q1</strain>
    </source>
</reference>
<evidence type="ECO:0000256" key="3">
    <source>
        <dbReference type="ARBA" id="ARBA00010088"/>
    </source>
</evidence>
<dbReference type="PANTHER" id="PTHR43722:SF1">
    <property type="entry name" value="PROLINE IMINOPEPTIDASE"/>
    <property type="match status" value="1"/>
</dbReference>
<feature type="active site" description="Nucleophile" evidence="12">
    <location>
        <position position="108"/>
    </location>
</feature>
<dbReference type="NCBIfam" id="TIGR01249">
    <property type="entry name" value="pro_imino_pep_1"/>
    <property type="match status" value="1"/>
</dbReference>
<gene>
    <name evidence="15" type="ORF">XM47_10985</name>
</gene>
<evidence type="ECO:0000259" key="14">
    <source>
        <dbReference type="Pfam" id="PF00561"/>
    </source>
</evidence>
<evidence type="ECO:0000256" key="7">
    <source>
        <dbReference type="ARBA" id="ARBA00022490"/>
    </source>
</evidence>
<proteinExistence type="inferred from homology"/>
<protein>
    <recommendedName>
        <fullName evidence="5 11">Proline iminopeptidase</fullName>
        <shortName evidence="11">PIP</shortName>
        <ecNumber evidence="4 11">3.4.11.5</ecNumber>
    </recommendedName>
    <alternativeName>
        <fullName evidence="10 11">Prolyl aminopeptidase</fullName>
    </alternativeName>
</protein>
<dbReference type="PATRIC" id="fig|1513271.3.peg.2239"/>
<dbReference type="PIRSF" id="PIRSF006431">
    <property type="entry name" value="Pept_S33"/>
    <property type="match status" value="1"/>
</dbReference>
<comment type="catalytic activity">
    <reaction evidence="1 11 13">
        <text>Release of N-terminal proline from a peptide.</text>
        <dbReference type="EC" id="3.4.11.5"/>
    </reaction>
</comment>
<keyword evidence="16" id="KW-1185">Reference proteome</keyword>
<dbReference type="GO" id="GO:0006508">
    <property type="term" value="P:proteolysis"/>
    <property type="evidence" value="ECO:0007669"/>
    <property type="project" value="UniProtKB-KW"/>
</dbReference>
<dbReference type="InterPro" id="IPR000073">
    <property type="entry name" value="AB_hydrolase_1"/>
</dbReference>
<dbReference type="STRING" id="1513271.XM47_10985"/>
<evidence type="ECO:0000256" key="4">
    <source>
        <dbReference type="ARBA" id="ARBA00012568"/>
    </source>
</evidence>
<evidence type="ECO:0000256" key="11">
    <source>
        <dbReference type="PIRNR" id="PIRNR006431"/>
    </source>
</evidence>
<dbReference type="InterPro" id="IPR029058">
    <property type="entry name" value="AB_hydrolase_fold"/>
</dbReference>
<dbReference type="PRINTS" id="PR00793">
    <property type="entry name" value="PROAMNOPTASE"/>
</dbReference>
<evidence type="ECO:0000256" key="1">
    <source>
        <dbReference type="ARBA" id="ARBA00001585"/>
    </source>
</evidence>
<feature type="active site" evidence="12">
    <location>
        <position position="266"/>
    </location>
</feature>
<evidence type="ECO:0000256" key="13">
    <source>
        <dbReference type="RuleBase" id="RU003421"/>
    </source>
</evidence>
<comment type="caution">
    <text evidence="15">The sequence shown here is derived from an EMBL/GenBank/DDBJ whole genome shotgun (WGS) entry which is preliminary data.</text>
</comment>
<evidence type="ECO:0000256" key="6">
    <source>
        <dbReference type="ARBA" id="ARBA00022438"/>
    </source>
</evidence>
<evidence type="ECO:0000256" key="9">
    <source>
        <dbReference type="ARBA" id="ARBA00022801"/>
    </source>
</evidence>
<feature type="domain" description="AB hydrolase-1" evidence="14">
    <location>
        <begin position="34"/>
        <end position="296"/>
    </location>
</feature>
<dbReference type="Pfam" id="PF00561">
    <property type="entry name" value="Abhydrolase_1"/>
    <property type="match status" value="1"/>
</dbReference>
<keyword evidence="9 11" id="KW-0378">Hydrolase</keyword>
<feature type="active site" description="Proton donor" evidence="12">
    <location>
        <position position="294"/>
    </location>
</feature>